<dbReference type="PANTHER" id="PTHR43581">
    <property type="entry name" value="ATP/GTP PHOSPHATASE"/>
    <property type="match status" value="1"/>
</dbReference>
<keyword evidence="4" id="KW-1185">Reference proteome</keyword>
<dbReference type="InterPro" id="IPR051396">
    <property type="entry name" value="Bact_Antivir_Def_Nuclease"/>
</dbReference>
<dbReference type="PANTHER" id="PTHR43581:SF4">
    <property type="entry name" value="ATP_GTP PHOSPHATASE"/>
    <property type="match status" value="1"/>
</dbReference>
<sequence>MNSPYISRIRIENFRNFKEIDVNLNHKQVIIGENNVGKTNFLRAVQLILDRDFSDMDRELSLSDFHDSIEDPKGNGEEIKIVIEIRNYEHNRQLLAQFQDAVVSTKPPTLRFTYKYFPLIDENGEILSYKYQIFKGITEDKFFRSEDRNFLNIKVISALRDVERELNANKRSPLYKLVKQYDIDKEVLDEISEAMQDAAEDILTLDEIKDVKKIIGDRFETLAGLQHDNEINLRPYDIDTERLLYTIQVYMGLKGRPVSELSLGLGNILYVTLMMLLLRDKTVPRIIKKETYDDLIAKEKSTLISENYVVNAKGNNYIQNDNIEAEVRNQLYEFFDQHNHQLHSVTILAVEEPEAHLHPVLQRLIYREVLQKSETSVIFTTHSPYITAVAPLESIVHCRHEKGESKVFSTANLMIDSKDKTDIERYLDSKRGEMYFGKGVLLVEGITEEYIVPRTAELMGTYLDDLGILICNVHSTNFKPYVQILEALDIPWCLITDGDFYDLEIKTEGDKEKRIRHYHRMWQEKESQQYRGLELMNKMNVDLGIISEAEIQTDNIQGQFDLLEAKGCFVGFYTLEIDVMIKGGDEGKEILKKVYSEVRPGGERQQRNFNKELDKDNFWAALSKIESNVSKGRFAQRFTSHMTLNSVPDYIKSAINEIIKKVTTAHE</sequence>
<protein>
    <submittedName>
        <fullName evidence="3">Uncharacterized protein</fullName>
    </submittedName>
</protein>
<proteinExistence type="predicted"/>
<dbReference type="RefSeq" id="WP_079712263.1">
    <property type="nucleotide sequence ID" value="NZ_FUZC01000003.1"/>
</dbReference>
<dbReference type="GO" id="GO:0016887">
    <property type="term" value="F:ATP hydrolysis activity"/>
    <property type="evidence" value="ECO:0007669"/>
    <property type="project" value="InterPro"/>
</dbReference>
<evidence type="ECO:0000313" key="4">
    <source>
        <dbReference type="Proteomes" id="UP000232673"/>
    </source>
</evidence>
<dbReference type="Pfam" id="PF13304">
    <property type="entry name" value="AAA_21"/>
    <property type="match status" value="1"/>
</dbReference>
<dbReference type="Proteomes" id="UP000232673">
    <property type="component" value="Unassembled WGS sequence"/>
</dbReference>
<evidence type="ECO:0000313" key="3">
    <source>
        <dbReference type="EMBL" id="PKD17678.1"/>
    </source>
</evidence>
<feature type="domain" description="ATPase AAA-type core" evidence="1">
    <location>
        <begin position="29"/>
        <end position="386"/>
    </location>
</feature>
<reference evidence="3 4" key="1">
    <citation type="submission" date="2015-10" db="EMBL/GenBank/DDBJ databases">
        <title>Draft genome sequence of Salegentibacter salinarum KCTC 12975.</title>
        <authorList>
            <person name="Lin W."/>
            <person name="Zheng Q."/>
        </authorList>
    </citation>
    <scope>NUCLEOTIDE SEQUENCE [LARGE SCALE GENOMIC DNA]</scope>
    <source>
        <strain evidence="3 4">KCTC 12975</strain>
    </source>
</reference>
<dbReference type="AlphaFoldDB" id="A0A2N0TSM6"/>
<organism evidence="3 4">
    <name type="scientific">Salegentibacter salinarum</name>
    <dbReference type="NCBI Taxonomy" id="447422"/>
    <lineage>
        <taxon>Bacteria</taxon>
        <taxon>Pseudomonadati</taxon>
        <taxon>Bacteroidota</taxon>
        <taxon>Flavobacteriia</taxon>
        <taxon>Flavobacteriales</taxon>
        <taxon>Flavobacteriaceae</taxon>
        <taxon>Salegentibacter</taxon>
    </lineage>
</organism>
<dbReference type="CDD" id="cd01026">
    <property type="entry name" value="TOPRIM_OLD"/>
    <property type="match status" value="1"/>
</dbReference>
<dbReference type="EMBL" id="LKTS01000034">
    <property type="protein sequence ID" value="PKD17678.1"/>
    <property type="molecule type" value="Genomic_DNA"/>
</dbReference>
<dbReference type="InterPro" id="IPR003959">
    <property type="entry name" value="ATPase_AAA_core"/>
</dbReference>
<name>A0A2N0TSM6_9FLAO</name>
<dbReference type="STRING" id="447422.SAMN05660903_01135"/>
<dbReference type="Pfam" id="PF20469">
    <property type="entry name" value="OLD-like_TOPRIM"/>
    <property type="match status" value="1"/>
</dbReference>
<evidence type="ECO:0000259" key="2">
    <source>
        <dbReference type="Pfam" id="PF20469"/>
    </source>
</evidence>
<dbReference type="Gene3D" id="3.40.50.300">
    <property type="entry name" value="P-loop containing nucleotide triphosphate hydrolases"/>
    <property type="match status" value="1"/>
</dbReference>
<dbReference type="SUPFAM" id="SSF52540">
    <property type="entry name" value="P-loop containing nucleoside triphosphate hydrolases"/>
    <property type="match status" value="1"/>
</dbReference>
<accession>A0A2N0TSM6</accession>
<feature type="domain" description="OLD protein-like TOPRIM" evidence="2">
    <location>
        <begin position="436"/>
        <end position="499"/>
    </location>
</feature>
<dbReference type="InterPro" id="IPR034139">
    <property type="entry name" value="TOPRIM_OLD"/>
</dbReference>
<dbReference type="InterPro" id="IPR027417">
    <property type="entry name" value="P-loop_NTPase"/>
</dbReference>
<dbReference type="OrthoDB" id="9792800at2"/>
<comment type="caution">
    <text evidence="3">The sequence shown here is derived from an EMBL/GenBank/DDBJ whole genome shotgun (WGS) entry which is preliminary data.</text>
</comment>
<gene>
    <name evidence="3" type="ORF">APR41_05570</name>
</gene>
<dbReference type="GO" id="GO:0005524">
    <property type="term" value="F:ATP binding"/>
    <property type="evidence" value="ECO:0007669"/>
    <property type="project" value="InterPro"/>
</dbReference>
<evidence type="ECO:0000259" key="1">
    <source>
        <dbReference type="Pfam" id="PF13304"/>
    </source>
</evidence>